<protein>
    <submittedName>
        <fullName evidence="1">Uncharacterized protein</fullName>
    </submittedName>
</protein>
<sequence length="245" mass="26985">MPDHPPRCHCRYCNPEVQESAHPFMHSAIATLLCGLPNDMQQNIEASGACGTACAKAKELNVKLFSPKYWRISWNSLSLAIPGNFQVISSLPKKAPGNSPAGSKPSKASERYTPGNSLTPDSATPSAGSGRQNTASVPSGSSNNAPPQIQCQTPNNPPQSVPVTSAWILFGIQGNRWSLELEQITVSSLINDPTFFQELKARYKKHRGWLRMLLSPFRFQFCRFVKVCLLKFLLIAPPYTHSNQF</sequence>
<dbReference type="EMBL" id="MU003497">
    <property type="protein sequence ID" value="KAF2474931.1"/>
    <property type="molecule type" value="Genomic_DNA"/>
</dbReference>
<accession>A0ACB6R6W9</accession>
<comment type="caution">
    <text evidence="1">The sequence shown here is derived from an EMBL/GenBank/DDBJ whole genome shotgun (WGS) entry which is preliminary data.</text>
</comment>
<reference evidence="1" key="1">
    <citation type="journal article" date="2020" name="Stud. Mycol.">
        <title>101 Dothideomycetes genomes: a test case for predicting lifestyles and emergence of pathogens.</title>
        <authorList>
            <person name="Haridas S."/>
            <person name="Albert R."/>
            <person name="Binder M."/>
            <person name="Bloem J."/>
            <person name="Labutti K."/>
            <person name="Salamov A."/>
            <person name="Andreopoulos B."/>
            <person name="Baker S."/>
            <person name="Barry K."/>
            <person name="Bills G."/>
            <person name="Bluhm B."/>
            <person name="Cannon C."/>
            <person name="Castanera R."/>
            <person name="Culley D."/>
            <person name="Daum C."/>
            <person name="Ezra D."/>
            <person name="Gonzalez J."/>
            <person name="Henrissat B."/>
            <person name="Kuo A."/>
            <person name="Liang C."/>
            <person name="Lipzen A."/>
            <person name="Lutzoni F."/>
            <person name="Magnuson J."/>
            <person name="Mondo S."/>
            <person name="Nolan M."/>
            <person name="Ohm R."/>
            <person name="Pangilinan J."/>
            <person name="Park H.-J."/>
            <person name="Ramirez L."/>
            <person name="Alfaro M."/>
            <person name="Sun H."/>
            <person name="Tritt A."/>
            <person name="Yoshinaga Y."/>
            <person name="Zwiers L.-H."/>
            <person name="Turgeon B."/>
            <person name="Goodwin S."/>
            <person name="Spatafora J."/>
            <person name="Crous P."/>
            <person name="Grigoriev I."/>
        </authorList>
    </citation>
    <scope>NUCLEOTIDE SEQUENCE</scope>
    <source>
        <strain evidence="1">ATCC 200398</strain>
    </source>
</reference>
<gene>
    <name evidence="1" type="ORF">BDR25DRAFT_113066</name>
</gene>
<evidence type="ECO:0000313" key="1">
    <source>
        <dbReference type="EMBL" id="KAF2474931.1"/>
    </source>
</evidence>
<evidence type="ECO:0000313" key="2">
    <source>
        <dbReference type="Proteomes" id="UP000799755"/>
    </source>
</evidence>
<proteinExistence type="predicted"/>
<dbReference type="Proteomes" id="UP000799755">
    <property type="component" value="Unassembled WGS sequence"/>
</dbReference>
<name>A0ACB6R6W9_9PLEO</name>
<keyword evidence="2" id="KW-1185">Reference proteome</keyword>
<organism evidence="1 2">
    <name type="scientific">Lindgomyces ingoldianus</name>
    <dbReference type="NCBI Taxonomy" id="673940"/>
    <lineage>
        <taxon>Eukaryota</taxon>
        <taxon>Fungi</taxon>
        <taxon>Dikarya</taxon>
        <taxon>Ascomycota</taxon>
        <taxon>Pezizomycotina</taxon>
        <taxon>Dothideomycetes</taxon>
        <taxon>Pleosporomycetidae</taxon>
        <taxon>Pleosporales</taxon>
        <taxon>Lindgomycetaceae</taxon>
        <taxon>Lindgomyces</taxon>
    </lineage>
</organism>